<dbReference type="Pfam" id="PF24852">
    <property type="entry name" value="DUF7726"/>
    <property type="match status" value="2"/>
</dbReference>
<dbReference type="PANTHER" id="PTHR42339:SF1">
    <property type="entry name" value="HISTONE H1"/>
    <property type="match status" value="1"/>
</dbReference>
<evidence type="ECO:0000259" key="2">
    <source>
        <dbReference type="Pfam" id="PF24852"/>
    </source>
</evidence>
<feature type="region of interest" description="Disordered" evidence="1">
    <location>
        <begin position="38"/>
        <end position="77"/>
    </location>
</feature>
<feature type="domain" description="DUF7726" evidence="2">
    <location>
        <begin position="219"/>
        <end position="300"/>
    </location>
</feature>
<organism evidence="3 4">
    <name type="scientific">Pseudomassariella vexata</name>
    <dbReference type="NCBI Taxonomy" id="1141098"/>
    <lineage>
        <taxon>Eukaryota</taxon>
        <taxon>Fungi</taxon>
        <taxon>Dikarya</taxon>
        <taxon>Ascomycota</taxon>
        <taxon>Pezizomycotina</taxon>
        <taxon>Sordariomycetes</taxon>
        <taxon>Xylariomycetidae</taxon>
        <taxon>Amphisphaeriales</taxon>
        <taxon>Pseudomassariaceae</taxon>
        <taxon>Pseudomassariella</taxon>
    </lineage>
</organism>
<feature type="compositionally biased region" description="Polar residues" evidence="1">
    <location>
        <begin position="42"/>
        <end position="51"/>
    </location>
</feature>
<gene>
    <name evidence="3" type="ORF">BCR38DRAFT_349871</name>
</gene>
<dbReference type="Proteomes" id="UP000193689">
    <property type="component" value="Unassembled WGS sequence"/>
</dbReference>
<dbReference type="EMBL" id="MCFJ01000011">
    <property type="protein sequence ID" value="ORY60742.1"/>
    <property type="molecule type" value="Genomic_DNA"/>
</dbReference>
<dbReference type="OrthoDB" id="2592504at2759"/>
<reference evidence="3 4" key="1">
    <citation type="submission" date="2016-07" db="EMBL/GenBank/DDBJ databases">
        <title>Pervasive Adenine N6-methylation of Active Genes in Fungi.</title>
        <authorList>
            <consortium name="DOE Joint Genome Institute"/>
            <person name="Mondo S.J."/>
            <person name="Dannebaum R.O."/>
            <person name="Kuo R.C."/>
            <person name="Labutti K."/>
            <person name="Haridas S."/>
            <person name="Kuo A."/>
            <person name="Salamov A."/>
            <person name="Ahrendt S.R."/>
            <person name="Lipzen A."/>
            <person name="Sullivan W."/>
            <person name="Andreopoulos W.B."/>
            <person name="Clum A."/>
            <person name="Lindquist E."/>
            <person name="Daum C."/>
            <person name="Ramamoorthy G.K."/>
            <person name="Gryganskyi A."/>
            <person name="Culley D."/>
            <person name="Magnuson J.K."/>
            <person name="James T.Y."/>
            <person name="O'Malley M.A."/>
            <person name="Stajich J.E."/>
            <person name="Spatafora J.W."/>
            <person name="Visel A."/>
            <person name="Grigoriev I.V."/>
        </authorList>
    </citation>
    <scope>NUCLEOTIDE SEQUENCE [LARGE SCALE GENOMIC DNA]</scope>
    <source>
        <strain evidence="3 4">CBS 129021</strain>
    </source>
</reference>
<dbReference type="GeneID" id="63772737"/>
<name>A0A1Y2DN86_9PEZI</name>
<proteinExistence type="predicted"/>
<feature type="domain" description="DUF7726" evidence="2">
    <location>
        <begin position="95"/>
        <end position="167"/>
    </location>
</feature>
<protein>
    <recommendedName>
        <fullName evidence="2">DUF7726 domain-containing protein</fullName>
    </recommendedName>
</protein>
<dbReference type="InParanoid" id="A0A1Y2DN86"/>
<evidence type="ECO:0000256" key="1">
    <source>
        <dbReference type="SAM" id="MobiDB-lite"/>
    </source>
</evidence>
<comment type="caution">
    <text evidence="3">The sequence shown here is derived from an EMBL/GenBank/DDBJ whole genome shotgun (WGS) entry which is preliminary data.</text>
</comment>
<dbReference type="AlphaFoldDB" id="A0A1Y2DN86"/>
<dbReference type="RefSeq" id="XP_040712969.1">
    <property type="nucleotide sequence ID" value="XM_040856525.1"/>
</dbReference>
<keyword evidence="4" id="KW-1185">Reference proteome</keyword>
<accession>A0A1Y2DN86</accession>
<sequence>MAFPSVSREDFEAATVLAQQARARPPVEREDHALFDRLEHVLSTSGSSPQTAKPRAPLPRAPTGSASRKRKSESSLEDDIAAYKQSLDDIIVEDMPMDLSCDQVRTRINKVLDSNIMNKGEFCKAIGCGNAPVNNFLKKHGRMEGANSGVYTNAWEWFKQREVAGLKLPDVKKRQKTEAAAAAAESSSNITPGLAAKKLSATPDISNIHLKCEETDSVPVFDTCDEIRRKINAHLKTPGLTQAQFCRDLFSQLNTPKVKSIQSSTLTSFRGKKGPKAGCTSTVFYAAYVYFEKLRIAQGKPKNKHREDMERIWACQGGFDLENDGRESYIVMSGERPCMNQYGQVGPF</sequence>
<dbReference type="PANTHER" id="PTHR42339">
    <property type="entry name" value="HISTONE H1"/>
    <property type="match status" value="1"/>
</dbReference>
<evidence type="ECO:0000313" key="4">
    <source>
        <dbReference type="Proteomes" id="UP000193689"/>
    </source>
</evidence>
<evidence type="ECO:0000313" key="3">
    <source>
        <dbReference type="EMBL" id="ORY60742.1"/>
    </source>
</evidence>
<dbReference type="STRING" id="1141098.A0A1Y2DN86"/>
<dbReference type="InterPro" id="IPR056143">
    <property type="entry name" value="DUF7726"/>
</dbReference>